<dbReference type="AlphaFoldDB" id="A0A843XJ22"/>
<reference evidence="1" key="1">
    <citation type="submission" date="2017-07" db="EMBL/GenBank/DDBJ databases">
        <title>Taro Niue Genome Assembly and Annotation.</title>
        <authorList>
            <person name="Atibalentja N."/>
            <person name="Keating K."/>
            <person name="Fields C.J."/>
        </authorList>
    </citation>
    <scope>NUCLEOTIDE SEQUENCE</scope>
    <source>
        <strain evidence="1">Niue_2</strain>
        <tissue evidence="1">Leaf</tissue>
    </source>
</reference>
<organism evidence="1 2">
    <name type="scientific">Colocasia esculenta</name>
    <name type="common">Wild taro</name>
    <name type="synonym">Arum esculentum</name>
    <dbReference type="NCBI Taxonomy" id="4460"/>
    <lineage>
        <taxon>Eukaryota</taxon>
        <taxon>Viridiplantae</taxon>
        <taxon>Streptophyta</taxon>
        <taxon>Embryophyta</taxon>
        <taxon>Tracheophyta</taxon>
        <taxon>Spermatophyta</taxon>
        <taxon>Magnoliopsida</taxon>
        <taxon>Liliopsida</taxon>
        <taxon>Araceae</taxon>
        <taxon>Aroideae</taxon>
        <taxon>Colocasieae</taxon>
        <taxon>Colocasia</taxon>
    </lineage>
</organism>
<name>A0A843XJ22_COLES</name>
<dbReference type="EMBL" id="NMUH01009111">
    <property type="protein sequence ID" value="MQM19678.1"/>
    <property type="molecule type" value="Genomic_DNA"/>
</dbReference>
<proteinExistence type="predicted"/>
<evidence type="ECO:0000313" key="1">
    <source>
        <dbReference type="EMBL" id="MQM19678.1"/>
    </source>
</evidence>
<keyword evidence="2" id="KW-1185">Reference proteome</keyword>
<sequence length="75" mass="8867">MQGMVQAMQTQAKTQAALQAQLLRLQLQFSRSMAMERADVWWAFMIRTRYEDGAIEVNWAEFTRLFRAKFIAEHI</sequence>
<evidence type="ECO:0000313" key="2">
    <source>
        <dbReference type="Proteomes" id="UP000652761"/>
    </source>
</evidence>
<protein>
    <submittedName>
        <fullName evidence="1">Uncharacterized protein</fullName>
    </submittedName>
</protein>
<gene>
    <name evidence="1" type="ORF">Taro_052686</name>
</gene>
<comment type="caution">
    <text evidence="1">The sequence shown here is derived from an EMBL/GenBank/DDBJ whole genome shotgun (WGS) entry which is preliminary data.</text>
</comment>
<dbReference type="Proteomes" id="UP000652761">
    <property type="component" value="Unassembled WGS sequence"/>
</dbReference>
<accession>A0A843XJ22</accession>